<reference evidence="6 7" key="1">
    <citation type="submission" date="2021-10" db="EMBL/GenBank/DDBJ databases">
        <title>The diversity and Nitrogen Metabolism of Culturable Nitrate-Utilizing Bacteria Within the Oxygen Minimum Zone of the Changjiang (Yangtze River)Estuary.</title>
        <authorList>
            <person name="Zhang D."/>
            <person name="Zheng J."/>
            <person name="Liu S."/>
            <person name="He W."/>
        </authorList>
    </citation>
    <scope>NUCLEOTIDE SEQUENCE [LARGE SCALE GENOMIC DNA]</scope>
    <source>
        <strain evidence="6 7">FXH275-2</strain>
    </source>
</reference>
<keyword evidence="3" id="KW-0227">DNA damage</keyword>
<dbReference type="Proteomes" id="UP001198830">
    <property type="component" value="Unassembled WGS sequence"/>
</dbReference>
<evidence type="ECO:0000259" key="5">
    <source>
        <dbReference type="PROSITE" id="PS50151"/>
    </source>
</evidence>
<proteinExistence type="predicted"/>
<dbReference type="Gene3D" id="4.10.860.10">
    <property type="entry name" value="UVR domain"/>
    <property type="match status" value="1"/>
</dbReference>
<organism evidence="6 7">
    <name type="scientific">Sphingobium soli</name>
    <dbReference type="NCBI Taxonomy" id="1591116"/>
    <lineage>
        <taxon>Bacteria</taxon>
        <taxon>Pseudomonadati</taxon>
        <taxon>Pseudomonadota</taxon>
        <taxon>Alphaproteobacteria</taxon>
        <taxon>Sphingomonadales</taxon>
        <taxon>Sphingomonadaceae</taxon>
        <taxon>Sphingobium</taxon>
    </lineage>
</organism>
<keyword evidence="7" id="KW-1185">Reference proteome</keyword>
<gene>
    <name evidence="6" type="ORF">LL253_05895</name>
</gene>
<comment type="caution">
    <text evidence="6">The sequence shown here is derived from an EMBL/GenBank/DDBJ whole genome shotgun (WGS) entry which is preliminary data.</text>
</comment>
<protein>
    <submittedName>
        <fullName evidence="6">UvrB/UvrC motif-containing protein</fullName>
    </submittedName>
</protein>
<dbReference type="Pfam" id="PF02151">
    <property type="entry name" value="UVR"/>
    <property type="match status" value="1"/>
</dbReference>
<dbReference type="SUPFAM" id="SSF46600">
    <property type="entry name" value="C-terminal UvrC-binding domain of UvrB"/>
    <property type="match status" value="1"/>
</dbReference>
<evidence type="ECO:0000256" key="2">
    <source>
        <dbReference type="ARBA" id="ARBA00022881"/>
    </source>
</evidence>
<name>A0ABS8H117_9SPHN</name>
<dbReference type="InterPro" id="IPR001943">
    <property type="entry name" value="UVR_dom"/>
</dbReference>
<feature type="domain" description="UVR" evidence="5">
    <location>
        <begin position="2"/>
        <end position="37"/>
    </location>
</feature>
<dbReference type="EMBL" id="JAJGNP010000003">
    <property type="protein sequence ID" value="MCC4232225.1"/>
    <property type="molecule type" value="Genomic_DNA"/>
</dbReference>
<keyword evidence="3" id="KW-0742">SOS response</keyword>
<dbReference type="PROSITE" id="PS50151">
    <property type="entry name" value="UVR"/>
    <property type="match status" value="1"/>
</dbReference>
<evidence type="ECO:0000313" key="6">
    <source>
        <dbReference type="EMBL" id="MCC4232225.1"/>
    </source>
</evidence>
<feature type="region of interest" description="Disordered" evidence="4">
    <location>
        <begin position="46"/>
        <end position="96"/>
    </location>
</feature>
<keyword evidence="2" id="KW-0234">DNA repair</keyword>
<accession>A0ABS8H117</accession>
<keyword evidence="2" id="KW-0267">Excision nuclease</keyword>
<evidence type="ECO:0000256" key="1">
    <source>
        <dbReference type="ARBA" id="ARBA00022769"/>
    </source>
</evidence>
<evidence type="ECO:0000256" key="4">
    <source>
        <dbReference type="SAM" id="MobiDB-lite"/>
    </source>
</evidence>
<sequence>MTDTIETLQARMEAAVRALDFEQASRVRDMISLIRGGATVTEAERADLSGVERQRPGAMGLGTNRQQVTAPEGWKPPAKPDPMTAGRSSRKGRRKQ</sequence>
<evidence type="ECO:0000313" key="7">
    <source>
        <dbReference type="Proteomes" id="UP001198830"/>
    </source>
</evidence>
<keyword evidence="1" id="KW-0228">DNA excision</keyword>
<dbReference type="InterPro" id="IPR036876">
    <property type="entry name" value="UVR_dom_sf"/>
</dbReference>
<feature type="compositionally biased region" description="Basic and acidic residues" evidence="4">
    <location>
        <begin position="46"/>
        <end position="55"/>
    </location>
</feature>
<evidence type="ECO:0000256" key="3">
    <source>
        <dbReference type="ARBA" id="ARBA00023236"/>
    </source>
</evidence>